<dbReference type="Proteomes" id="UP000542742">
    <property type="component" value="Unassembled WGS sequence"/>
</dbReference>
<accession>A0A7W7G3J2</accession>
<dbReference type="EMBL" id="JACHMF010000001">
    <property type="protein sequence ID" value="MBB4696353.1"/>
    <property type="molecule type" value="Genomic_DNA"/>
</dbReference>
<dbReference type="GO" id="GO:0000166">
    <property type="term" value="F:nucleotide binding"/>
    <property type="evidence" value="ECO:0007669"/>
    <property type="project" value="InterPro"/>
</dbReference>
<sequence length="385" mass="40358">MTTFALVGFGFRAAAFHRVAQCLPGVDCVAAVVRDPHKRPLPVPAFPDLAACVRATRPDFVVTAVPKAANPDVIAEAVALEVPVLAETPPAPDLSGLRELWASAGASGLVQVAEQYLLMPTHAARLATVRSGLIGAPTQVQVSSTQQYHAMSLIRGLLGVGFAPAAVRAVRTVAPLLDPLDRGGWTGDPEPKLATTTIATLHFGGAADGARAAEGGSEVAGNERGGRERGGSEPGLGGGQSAVYDFTTNQTRNLLRFRRLLVRGTHGELQDDEIVHLAAPRAIGRSALVRRQSGHDLDLNGFDTETIMLDGQVLFRNPYVGSRFNDDEIATATLLNAMAAWVRGAGPPPYPLADGVQDQLLALAVEEAADTGREVVTGVEAWSPA</sequence>
<evidence type="ECO:0000313" key="4">
    <source>
        <dbReference type="Proteomes" id="UP000542742"/>
    </source>
</evidence>
<feature type="domain" description="Gfo/Idh/MocA-like oxidoreductase N-terminal" evidence="2">
    <location>
        <begin position="4"/>
        <end position="109"/>
    </location>
</feature>
<organism evidence="3 4">
    <name type="scientific">Paractinoplanes abujensis</name>
    <dbReference type="NCBI Taxonomy" id="882441"/>
    <lineage>
        <taxon>Bacteria</taxon>
        <taxon>Bacillati</taxon>
        <taxon>Actinomycetota</taxon>
        <taxon>Actinomycetes</taxon>
        <taxon>Micromonosporales</taxon>
        <taxon>Micromonosporaceae</taxon>
        <taxon>Paractinoplanes</taxon>
    </lineage>
</organism>
<dbReference type="AlphaFoldDB" id="A0A7W7G3J2"/>
<dbReference type="Gene3D" id="3.30.360.10">
    <property type="entry name" value="Dihydrodipicolinate Reductase, domain 2"/>
    <property type="match status" value="1"/>
</dbReference>
<comment type="caution">
    <text evidence="3">The sequence shown here is derived from an EMBL/GenBank/DDBJ whole genome shotgun (WGS) entry which is preliminary data.</text>
</comment>
<evidence type="ECO:0000259" key="2">
    <source>
        <dbReference type="Pfam" id="PF01408"/>
    </source>
</evidence>
<protein>
    <submittedName>
        <fullName evidence="3">Putative dehydrogenase</fullName>
    </submittedName>
</protein>
<feature type="region of interest" description="Disordered" evidence="1">
    <location>
        <begin position="212"/>
        <end position="242"/>
    </location>
</feature>
<dbReference type="InterPro" id="IPR036291">
    <property type="entry name" value="NAD(P)-bd_dom_sf"/>
</dbReference>
<reference evidence="3 4" key="1">
    <citation type="submission" date="2020-08" db="EMBL/GenBank/DDBJ databases">
        <title>Sequencing the genomes of 1000 actinobacteria strains.</title>
        <authorList>
            <person name="Klenk H.-P."/>
        </authorList>
    </citation>
    <scope>NUCLEOTIDE SEQUENCE [LARGE SCALE GENOMIC DNA]</scope>
    <source>
        <strain evidence="3 4">DSM 45518</strain>
    </source>
</reference>
<dbReference type="RefSeq" id="WP_184954606.1">
    <property type="nucleotide sequence ID" value="NZ_BOMC01000059.1"/>
</dbReference>
<name>A0A7W7G3J2_9ACTN</name>
<evidence type="ECO:0000256" key="1">
    <source>
        <dbReference type="SAM" id="MobiDB-lite"/>
    </source>
</evidence>
<dbReference type="SUPFAM" id="SSF51735">
    <property type="entry name" value="NAD(P)-binding Rossmann-fold domains"/>
    <property type="match status" value="1"/>
</dbReference>
<dbReference type="Gene3D" id="3.40.50.720">
    <property type="entry name" value="NAD(P)-binding Rossmann-like Domain"/>
    <property type="match status" value="1"/>
</dbReference>
<gene>
    <name evidence="3" type="ORF">BKA14_006501</name>
</gene>
<dbReference type="Pfam" id="PF01408">
    <property type="entry name" value="GFO_IDH_MocA"/>
    <property type="match status" value="1"/>
</dbReference>
<proteinExistence type="predicted"/>
<keyword evidence="4" id="KW-1185">Reference proteome</keyword>
<dbReference type="InterPro" id="IPR000683">
    <property type="entry name" value="Gfo/Idh/MocA-like_OxRdtase_N"/>
</dbReference>
<evidence type="ECO:0000313" key="3">
    <source>
        <dbReference type="EMBL" id="MBB4696353.1"/>
    </source>
</evidence>